<accession>A0A2A4Z3V6</accession>
<reference key="1">
    <citation type="submission" date="2017-08" db="EMBL/GenBank/DDBJ databases">
        <title>A dynamic microbial community with high functional redundancy inhabits the cold, oxic subseafloor aquifer.</title>
        <authorList>
            <person name="Tully B.J."/>
            <person name="Wheat C.G."/>
            <person name="Glazer B.T."/>
            <person name="Huber J.A."/>
        </authorList>
    </citation>
    <scope>NUCLEOTIDE SEQUENCE [LARGE SCALE GENOMIC DNA]</scope>
</reference>
<dbReference type="SUPFAM" id="SSF54909">
    <property type="entry name" value="Dimeric alpha+beta barrel"/>
    <property type="match status" value="1"/>
</dbReference>
<proteinExistence type="inferred from homology"/>
<comment type="caution">
    <text evidence="3">The sequence shown here is derived from an EMBL/GenBank/DDBJ whole genome shotgun (WGS) entry which is preliminary data.</text>
</comment>
<dbReference type="Gene3D" id="3.30.70.1060">
    <property type="entry name" value="Dimeric alpha+beta barrel"/>
    <property type="match status" value="1"/>
</dbReference>
<dbReference type="PANTHER" id="PTHR33606:SF3">
    <property type="entry name" value="PROTEIN YCII"/>
    <property type="match status" value="1"/>
</dbReference>
<dbReference type="Pfam" id="PF03795">
    <property type="entry name" value="YCII"/>
    <property type="match status" value="1"/>
</dbReference>
<organism evidence="3">
    <name type="scientific">OCS116 cluster bacterium</name>
    <dbReference type="NCBI Taxonomy" id="2030921"/>
    <lineage>
        <taxon>Bacteria</taxon>
        <taxon>Pseudomonadati</taxon>
        <taxon>Pseudomonadota</taxon>
        <taxon>Alphaproteobacteria</taxon>
        <taxon>OCS116 cluster</taxon>
    </lineage>
</organism>
<sequence>MYFAVSCYDKDGGLELRMATREKHLAFANDSGRIIIGGALLGADDAMIGSHLIVEAADRTALDAFLATDPYAIAGLFEKVTVKPMKIAISNPI</sequence>
<feature type="domain" description="YCII-related" evidence="2">
    <location>
        <begin position="1"/>
        <end position="86"/>
    </location>
</feature>
<comment type="similarity">
    <text evidence="1">Belongs to the YciI family.</text>
</comment>
<evidence type="ECO:0000256" key="1">
    <source>
        <dbReference type="ARBA" id="ARBA00007689"/>
    </source>
</evidence>
<evidence type="ECO:0000313" key="3">
    <source>
        <dbReference type="EMBL" id="PCJ01693.1"/>
    </source>
</evidence>
<dbReference type="InterPro" id="IPR005545">
    <property type="entry name" value="YCII"/>
</dbReference>
<dbReference type="PANTHER" id="PTHR33606">
    <property type="entry name" value="PROTEIN YCII"/>
    <property type="match status" value="1"/>
</dbReference>
<reference evidence="3" key="2">
    <citation type="journal article" date="2018" name="ISME J.">
        <title>A dynamic microbial community with high functional redundancy inhabits the cold, oxic subseafloor aquifer.</title>
        <authorList>
            <person name="Tully B.J."/>
            <person name="Wheat C.G."/>
            <person name="Glazer B.T."/>
            <person name="Huber J.A."/>
        </authorList>
    </citation>
    <scope>NUCLEOTIDE SEQUENCE</scope>
    <source>
        <strain evidence="3">NORP83</strain>
    </source>
</reference>
<name>A0A2A4Z3V6_9PROT</name>
<dbReference type="InterPro" id="IPR051807">
    <property type="entry name" value="Sec-metab_biosynth-assoc"/>
</dbReference>
<protein>
    <recommendedName>
        <fullName evidence="2">YCII-related domain-containing protein</fullName>
    </recommendedName>
</protein>
<dbReference type="AlphaFoldDB" id="A0A2A4Z3V6"/>
<dbReference type="EMBL" id="NVUS01000007">
    <property type="protein sequence ID" value="PCJ01693.1"/>
    <property type="molecule type" value="Genomic_DNA"/>
</dbReference>
<dbReference type="InterPro" id="IPR011008">
    <property type="entry name" value="Dimeric_a/b-barrel"/>
</dbReference>
<gene>
    <name evidence="3" type="ORF">COB13_07505</name>
</gene>
<evidence type="ECO:0000259" key="2">
    <source>
        <dbReference type="Pfam" id="PF03795"/>
    </source>
</evidence>